<name>A0A972GJ59_9BACL</name>
<dbReference type="InterPro" id="IPR036582">
    <property type="entry name" value="Mao_N_sf"/>
</dbReference>
<organism evidence="4 5">
    <name type="scientific">Paenibacillus foliorum</name>
    <dbReference type="NCBI Taxonomy" id="2654974"/>
    <lineage>
        <taxon>Bacteria</taxon>
        <taxon>Bacillati</taxon>
        <taxon>Bacillota</taxon>
        <taxon>Bacilli</taxon>
        <taxon>Bacillales</taxon>
        <taxon>Paenibacillaceae</taxon>
        <taxon>Paenibacillus</taxon>
    </lineage>
</organism>
<dbReference type="Pfam" id="PF12799">
    <property type="entry name" value="LRR_4"/>
    <property type="match status" value="2"/>
</dbReference>
<dbReference type="PANTHER" id="PTHR46652">
    <property type="entry name" value="LEUCINE-RICH REPEAT AND IQ DOMAIN-CONTAINING PROTEIN 1-RELATED"/>
    <property type="match status" value="1"/>
</dbReference>
<dbReference type="InterPro" id="IPR012854">
    <property type="entry name" value="Cu_amine_oxidase-like_N"/>
</dbReference>
<dbReference type="SUPFAM" id="SSF52058">
    <property type="entry name" value="L domain-like"/>
    <property type="match status" value="1"/>
</dbReference>
<comment type="caution">
    <text evidence="4">The sequence shown here is derived from an EMBL/GenBank/DDBJ whole genome shotgun (WGS) entry which is preliminary data.</text>
</comment>
<sequence length="524" mass="59305">MLTSLIKKIIIFCLILILVIPVTPASSVWAESIVKDPELAIAIWKELKKSAAGEELKLEDLQKLKSLYPKNTDVKITNLQGLEHAVNMQSMFLTSQAITDIKPIRELKNLTFLAISGNQITDLTPLSSLSRLQKLVIDNNQIQSLEPLEKLPQLTDLLASGNEISDLSPVNRLQVKWLILSNNQIQNLEPLRNHPTLENLYLNDNQIQDIEVLETLPNLKTISLKNNPLTEQAGQILHKLQQRGVNVEDLDKKKQQQVEGIKVSLNAEPVAFDIAPFIKDGNTLVPFRPIFEKLGLKINWNEDTKTITGEKEGITIRLTIDQPIAEVNGLPIQLPIAPTLVSGSTFVPLRFVAEAVESTVEWDAVRQMAIIRSKQDFISSDGTFQVSVYGKWTPYTSSTQSSVKMDIREFNWNTFAVSAIPKQELPQGINLDQFYKNIKTQILADSESKTYLVEEKEEIFQSYPAKRFVYHRTEEGWKNFVYTILFFEANGSYFRITTGANEEILKNAQVELQGIVESFKFIKN</sequence>
<evidence type="ECO:0000313" key="5">
    <source>
        <dbReference type="Proteomes" id="UP000641588"/>
    </source>
</evidence>
<gene>
    <name evidence="4" type="ORF">GC093_00515</name>
</gene>
<keyword evidence="2" id="KW-0677">Repeat</keyword>
<feature type="domain" description="Copper amine oxidase-like N-terminal" evidence="3">
    <location>
        <begin position="265"/>
        <end position="370"/>
    </location>
</feature>
<dbReference type="Gene3D" id="3.80.10.10">
    <property type="entry name" value="Ribonuclease Inhibitor"/>
    <property type="match status" value="1"/>
</dbReference>
<evidence type="ECO:0000256" key="1">
    <source>
        <dbReference type="ARBA" id="ARBA00022614"/>
    </source>
</evidence>
<dbReference type="RefSeq" id="WP_171649886.1">
    <property type="nucleotide sequence ID" value="NZ_WHOD01000003.1"/>
</dbReference>
<keyword evidence="5" id="KW-1185">Reference proteome</keyword>
<evidence type="ECO:0000259" key="3">
    <source>
        <dbReference type="Pfam" id="PF07833"/>
    </source>
</evidence>
<dbReference type="Gene3D" id="3.30.457.10">
    <property type="entry name" value="Copper amine oxidase-like, N-terminal domain"/>
    <property type="match status" value="1"/>
</dbReference>
<dbReference type="PANTHER" id="PTHR46652:SF3">
    <property type="entry name" value="LEUCINE-RICH REPEAT-CONTAINING PROTEIN 9"/>
    <property type="match status" value="1"/>
</dbReference>
<evidence type="ECO:0000313" key="4">
    <source>
        <dbReference type="EMBL" id="NOU91722.1"/>
    </source>
</evidence>
<keyword evidence="1" id="KW-0433">Leucine-rich repeat</keyword>
<dbReference type="EMBL" id="WHOD01000003">
    <property type="protein sequence ID" value="NOU91722.1"/>
    <property type="molecule type" value="Genomic_DNA"/>
</dbReference>
<dbReference type="Proteomes" id="UP000641588">
    <property type="component" value="Unassembled WGS sequence"/>
</dbReference>
<accession>A0A972GJ59</accession>
<dbReference type="PROSITE" id="PS51450">
    <property type="entry name" value="LRR"/>
    <property type="match status" value="5"/>
</dbReference>
<dbReference type="InterPro" id="IPR025875">
    <property type="entry name" value="Leu-rich_rpt_4"/>
</dbReference>
<proteinExistence type="predicted"/>
<dbReference type="InterPro" id="IPR001611">
    <property type="entry name" value="Leu-rich_rpt"/>
</dbReference>
<reference evidence="4" key="1">
    <citation type="submission" date="2019-10" db="EMBL/GenBank/DDBJ databases">
        <title>Description of Paenibacillus glebae sp. nov.</title>
        <authorList>
            <person name="Carlier A."/>
            <person name="Qi S."/>
        </authorList>
    </citation>
    <scope>NUCLEOTIDE SEQUENCE</scope>
    <source>
        <strain evidence="4">LMG 31456</strain>
    </source>
</reference>
<evidence type="ECO:0000256" key="2">
    <source>
        <dbReference type="ARBA" id="ARBA00022737"/>
    </source>
</evidence>
<dbReference type="InterPro" id="IPR032675">
    <property type="entry name" value="LRR_dom_sf"/>
</dbReference>
<protein>
    <recommendedName>
        <fullName evidence="3">Copper amine oxidase-like N-terminal domain-containing protein</fullName>
    </recommendedName>
</protein>
<dbReference type="Pfam" id="PF07833">
    <property type="entry name" value="Cu_amine_oxidN1"/>
    <property type="match status" value="1"/>
</dbReference>
<dbReference type="SMART" id="SM00365">
    <property type="entry name" value="LRR_SD22"/>
    <property type="match status" value="5"/>
</dbReference>
<dbReference type="InterPro" id="IPR050836">
    <property type="entry name" value="SDS22/Internalin_LRR"/>
</dbReference>
<dbReference type="AlphaFoldDB" id="A0A972GJ59"/>
<dbReference type="SUPFAM" id="SSF55383">
    <property type="entry name" value="Copper amine oxidase, domain N"/>
    <property type="match status" value="1"/>
</dbReference>